<keyword evidence="4" id="KW-0548">Nucleotidyltransferase</keyword>
<name>A0A8S2TGC5_9BILA</name>
<evidence type="ECO:0000256" key="1">
    <source>
        <dbReference type="ARBA" id="ARBA00009558"/>
    </source>
</evidence>
<feature type="non-terminal residue" evidence="7">
    <location>
        <position position="1"/>
    </location>
</feature>
<dbReference type="EC" id="2.4.2.31" evidence="6"/>
<dbReference type="GO" id="GO:0106274">
    <property type="term" value="F:NAD+-protein-arginine ADP-ribosyltransferase activity"/>
    <property type="evidence" value="ECO:0007669"/>
    <property type="project" value="UniProtKB-EC"/>
</dbReference>
<evidence type="ECO:0000256" key="6">
    <source>
        <dbReference type="RuleBase" id="RU361228"/>
    </source>
</evidence>
<dbReference type="SUPFAM" id="SSF56399">
    <property type="entry name" value="ADP-ribosylation"/>
    <property type="match status" value="1"/>
</dbReference>
<dbReference type="InterPro" id="IPR000768">
    <property type="entry name" value="ART"/>
</dbReference>
<keyword evidence="3 6" id="KW-0808">Transferase</keyword>
<comment type="similarity">
    <text evidence="1 6">Belongs to the Arg-specific ADP-ribosyltransferase family.</text>
</comment>
<keyword evidence="6" id="KW-0520">NAD</keyword>
<comment type="caution">
    <text evidence="7">The sequence shown here is derived from an EMBL/GenBank/DDBJ whole genome shotgun (WGS) entry which is preliminary data.</text>
</comment>
<evidence type="ECO:0000313" key="7">
    <source>
        <dbReference type="EMBL" id="CAF4288251.1"/>
    </source>
</evidence>
<protein>
    <recommendedName>
        <fullName evidence="6">NAD(P)(+)--arginine ADP-ribosyltransferase</fullName>
        <ecNumber evidence="6">2.4.2.31</ecNumber>
    </recommendedName>
    <alternativeName>
        <fullName evidence="6">Mono(ADP-ribosyl)transferase</fullName>
    </alternativeName>
</protein>
<reference evidence="7" key="1">
    <citation type="submission" date="2021-02" db="EMBL/GenBank/DDBJ databases">
        <authorList>
            <person name="Nowell W R."/>
        </authorList>
    </citation>
    <scope>NUCLEOTIDE SEQUENCE</scope>
</reference>
<dbReference type="GO" id="GO:0016779">
    <property type="term" value="F:nucleotidyltransferase activity"/>
    <property type="evidence" value="ECO:0007669"/>
    <property type="project" value="UniProtKB-KW"/>
</dbReference>
<evidence type="ECO:0000256" key="5">
    <source>
        <dbReference type="ARBA" id="ARBA00047597"/>
    </source>
</evidence>
<dbReference type="PROSITE" id="PS51996">
    <property type="entry name" value="TR_MART"/>
    <property type="match status" value="1"/>
</dbReference>
<keyword evidence="2 6" id="KW-0328">Glycosyltransferase</keyword>
<dbReference type="EMBL" id="CAJOBI010033936">
    <property type="protein sequence ID" value="CAF4288251.1"/>
    <property type="molecule type" value="Genomic_DNA"/>
</dbReference>
<keyword evidence="6" id="KW-0521">NADP</keyword>
<evidence type="ECO:0000256" key="2">
    <source>
        <dbReference type="ARBA" id="ARBA00022676"/>
    </source>
</evidence>
<proteinExistence type="inferred from homology"/>
<evidence type="ECO:0000313" key="8">
    <source>
        <dbReference type="Proteomes" id="UP000676336"/>
    </source>
</evidence>
<dbReference type="Proteomes" id="UP000676336">
    <property type="component" value="Unassembled WGS sequence"/>
</dbReference>
<comment type="catalytic activity">
    <reaction evidence="5 6">
        <text>L-arginyl-[protein] + NAD(+) = N(omega)-(ADP-D-ribosyl)-L-arginyl-[protein] + nicotinamide + H(+)</text>
        <dbReference type="Rhea" id="RHEA:19149"/>
        <dbReference type="Rhea" id="RHEA-COMP:10532"/>
        <dbReference type="Rhea" id="RHEA-COMP:15087"/>
        <dbReference type="ChEBI" id="CHEBI:15378"/>
        <dbReference type="ChEBI" id="CHEBI:17154"/>
        <dbReference type="ChEBI" id="CHEBI:29965"/>
        <dbReference type="ChEBI" id="CHEBI:57540"/>
        <dbReference type="ChEBI" id="CHEBI:142554"/>
        <dbReference type="EC" id="2.4.2.31"/>
    </reaction>
</comment>
<organism evidence="7 8">
    <name type="scientific">Rotaria magnacalcarata</name>
    <dbReference type="NCBI Taxonomy" id="392030"/>
    <lineage>
        <taxon>Eukaryota</taxon>
        <taxon>Metazoa</taxon>
        <taxon>Spiralia</taxon>
        <taxon>Gnathifera</taxon>
        <taxon>Rotifera</taxon>
        <taxon>Eurotatoria</taxon>
        <taxon>Bdelloidea</taxon>
        <taxon>Philodinida</taxon>
        <taxon>Philodinidae</taxon>
        <taxon>Rotaria</taxon>
    </lineage>
</organism>
<sequence length="110" mass="12735">LYRGADLKPEQITKYEDMAKNSNEYQSFQAFTSCSRNRQKAEEFGNTLFIMEVLFAFIADLSPLSEYTQEEEELITPGFTMNTYRLGNNLEKSDISFETLLLMTSFITLD</sequence>
<dbReference type="Pfam" id="PF01129">
    <property type="entry name" value="ART"/>
    <property type="match status" value="1"/>
</dbReference>
<accession>A0A8S2TGC5</accession>
<evidence type="ECO:0000256" key="3">
    <source>
        <dbReference type="ARBA" id="ARBA00022679"/>
    </source>
</evidence>
<evidence type="ECO:0000256" key="4">
    <source>
        <dbReference type="ARBA" id="ARBA00022695"/>
    </source>
</evidence>
<dbReference type="AlphaFoldDB" id="A0A8S2TGC5"/>
<dbReference type="Gene3D" id="3.90.176.10">
    <property type="entry name" value="Toxin ADP-ribosyltransferase, Chain A, domain 1"/>
    <property type="match status" value="1"/>
</dbReference>
<gene>
    <name evidence="7" type="ORF">SMN809_LOCUS25551</name>
</gene>